<organism evidence="6 7">
    <name type="scientific">Stylosanthes scabra</name>
    <dbReference type="NCBI Taxonomy" id="79078"/>
    <lineage>
        <taxon>Eukaryota</taxon>
        <taxon>Viridiplantae</taxon>
        <taxon>Streptophyta</taxon>
        <taxon>Embryophyta</taxon>
        <taxon>Tracheophyta</taxon>
        <taxon>Spermatophyta</taxon>
        <taxon>Magnoliopsida</taxon>
        <taxon>eudicotyledons</taxon>
        <taxon>Gunneridae</taxon>
        <taxon>Pentapetalae</taxon>
        <taxon>rosids</taxon>
        <taxon>fabids</taxon>
        <taxon>Fabales</taxon>
        <taxon>Fabaceae</taxon>
        <taxon>Papilionoideae</taxon>
        <taxon>50 kb inversion clade</taxon>
        <taxon>dalbergioids sensu lato</taxon>
        <taxon>Dalbergieae</taxon>
        <taxon>Pterocarpus clade</taxon>
        <taxon>Stylosanthes</taxon>
    </lineage>
</organism>
<name>A0ABU6RHU9_9FABA</name>
<comment type="caution">
    <text evidence="6">The sequence shown here is derived from an EMBL/GenBank/DDBJ whole genome shotgun (WGS) entry which is preliminary data.</text>
</comment>
<dbReference type="EMBL" id="JASCZI010030536">
    <property type="protein sequence ID" value="MED6123439.1"/>
    <property type="molecule type" value="Genomic_DNA"/>
</dbReference>
<accession>A0ABU6RHU9</accession>
<evidence type="ECO:0000256" key="2">
    <source>
        <dbReference type="ARBA" id="ARBA00022692"/>
    </source>
</evidence>
<feature type="transmembrane region" description="Helical" evidence="5">
    <location>
        <begin position="82"/>
        <end position="103"/>
    </location>
</feature>
<keyword evidence="7" id="KW-1185">Reference proteome</keyword>
<keyword evidence="2 5" id="KW-0812">Transmembrane</keyword>
<reference evidence="6 7" key="1">
    <citation type="journal article" date="2023" name="Plants (Basel)">
        <title>Bridging the Gap: Combining Genomics and Transcriptomics Approaches to Understand Stylosanthes scabra, an Orphan Legume from the Brazilian Caatinga.</title>
        <authorList>
            <person name="Ferreira-Neto J.R.C."/>
            <person name="da Silva M.D."/>
            <person name="Binneck E."/>
            <person name="de Melo N.F."/>
            <person name="da Silva R.H."/>
            <person name="de Melo A.L.T.M."/>
            <person name="Pandolfi V."/>
            <person name="Bustamante F.O."/>
            <person name="Brasileiro-Vidal A.C."/>
            <person name="Benko-Iseppon A.M."/>
        </authorList>
    </citation>
    <scope>NUCLEOTIDE SEQUENCE [LARGE SCALE GENOMIC DNA]</scope>
    <source>
        <tissue evidence="6">Leaves</tissue>
    </source>
</reference>
<evidence type="ECO:0000256" key="1">
    <source>
        <dbReference type="ARBA" id="ARBA00004141"/>
    </source>
</evidence>
<protein>
    <submittedName>
        <fullName evidence="6">Zinc transporter 9</fullName>
    </submittedName>
</protein>
<dbReference type="Proteomes" id="UP001341840">
    <property type="component" value="Unassembled WGS sequence"/>
</dbReference>
<sequence>MHRKERMMGMMRIFTHTEHMDLLPVGPRTSSSPDYITGITLGASMSLETIRPLVGALTFHQFFEGMGLGSCITQAKFRRLSVIIMGLFFSLTTPVGIAIGIGISCVYDDNSPTAFIVEGVFNAASTGILIYMALVDLLAADFMNPRM</sequence>
<comment type="subcellular location">
    <subcellularLocation>
        <location evidence="1">Membrane</location>
        <topology evidence="1">Multi-pass membrane protein</topology>
    </subcellularLocation>
</comment>
<evidence type="ECO:0000256" key="4">
    <source>
        <dbReference type="ARBA" id="ARBA00023136"/>
    </source>
</evidence>
<evidence type="ECO:0000256" key="3">
    <source>
        <dbReference type="ARBA" id="ARBA00022989"/>
    </source>
</evidence>
<evidence type="ECO:0000256" key="5">
    <source>
        <dbReference type="SAM" id="Phobius"/>
    </source>
</evidence>
<dbReference type="InterPro" id="IPR003689">
    <property type="entry name" value="ZIP"/>
</dbReference>
<gene>
    <name evidence="6" type="primary">ZIP9</name>
    <name evidence="6" type="ORF">PIB30_049171</name>
</gene>
<dbReference type="PANTHER" id="PTHR11040">
    <property type="entry name" value="ZINC/IRON TRANSPORTER"/>
    <property type="match status" value="1"/>
</dbReference>
<keyword evidence="3 5" id="KW-1133">Transmembrane helix</keyword>
<evidence type="ECO:0000313" key="7">
    <source>
        <dbReference type="Proteomes" id="UP001341840"/>
    </source>
</evidence>
<dbReference type="Pfam" id="PF02535">
    <property type="entry name" value="Zip"/>
    <property type="match status" value="1"/>
</dbReference>
<feature type="transmembrane region" description="Helical" evidence="5">
    <location>
        <begin position="115"/>
        <end position="139"/>
    </location>
</feature>
<proteinExistence type="predicted"/>
<evidence type="ECO:0000313" key="6">
    <source>
        <dbReference type="EMBL" id="MED6123439.1"/>
    </source>
</evidence>
<dbReference type="PANTHER" id="PTHR11040:SF35">
    <property type="entry name" value="ZINC TRANSPORTER 5"/>
    <property type="match status" value="1"/>
</dbReference>
<keyword evidence="4 5" id="KW-0472">Membrane</keyword>